<organism evidence="2 3">
    <name type="scientific">Myxacorys almedinensis A</name>
    <dbReference type="NCBI Taxonomy" id="2690445"/>
    <lineage>
        <taxon>Bacteria</taxon>
        <taxon>Bacillati</taxon>
        <taxon>Cyanobacteriota</taxon>
        <taxon>Cyanophyceae</taxon>
        <taxon>Leptolyngbyales</taxon>
        <taxon>Leptolyngbyaceae</taxon>
        <taxon>Myxacorys</taxon>
        <taxon>Myxacorys almedinensis</taxon>
    </lineage>
</organism>
<evidence type="ECO:0000313" key="3">
    <source>
        <dbReference type="Proteomes" id="UP000646053"/>
    </source>
</evidence>
<comment type="caution">
    <text evidence="2">The sequence shown here is derived from an EMBL/GenBank/DDBJ whole genome shotgun (WGS) entry which is preliminary data.</text>
</comment>
<evidence type="ECO:0000256" key="1">
    <source>
        <dbReference type="SAM" id="Phobius"/>
    </source>
</evidence>
<feature type="transmembrane region" description="Helical" evidence="1">
    <location>
        <begin position="58"/>
        <end position="76"/>
    </location>
</feature>
<dbReference type="Proteomes" id="UP000646053">
    <property type="component" value="Unassembled WGS sequence"/>
</dbReference>
<feature type="transmembrane region" description="Helical" evidence="1">
    <location>
        <begin position="12"/>
        <end position="37"/>
    </location>
</feature>
<dbReference type="EMBL" id="WVIE01000012">
    <property type="protein sequence ID" value="NDJ17985.1"/>
    <property type="molecule type" value="Genomic_DNA"/>
</dbReference>
<dbReference type="RefSeq" id="WP_162423510.1">
    <property type="nucleotide sequence ID" value="NZ_WVIE01000012.1"/>
</dbReference>
<name>A0A8J7Z9P4_9CYAN</name>
<keyword evidence="3" id="KW-1185">Reference proteome</keyword>
<accession>A0A8J7Z9P4</accession>
<proteinExistence type="predicted"/>
<sequence>METVLISLLPYIIGIAVSPIQIIISLLLLLILIRILMPERSKYFLTNLSGWLTQHSRSITIAVAIVFGLYFLRSGISGLLA</sequence>
<gene>
    <name evidence="2" type="ORF">GS601_11900</name>
</gene>
<evidence type="ECO:0000313" key="2">
    <source>
        <dbReference type="EMBL" id="NDJ17985.1"/>
    </source>
</evidence>
<keyword evidence="1" id="KW-1133">Transmembrane helix</keyword>
<keyword evidence="1" id="KW-0812">Transmembrane</keyword>
<dbReference type="AlphaFoldDB" id="A0A8J7Z9P4"/>
<protein>
    <submittedName>
        <fullName evidence="2">Uncharacterized protein</fullName>
    </submittedName>
</protein>
<keyword evidence="1" id="KW-0472">Membrane</keyword>
<reference evidence="2" key="1">
    <citation type="submission" date="2019-12" db="EMBL/GenBank/DDBJ databases">
        <title>High-Quality draft genome sequences of three cyanobacteria isolated from the limestone walls of the Old Cathedral of Coimbra.</title>
        <authorList>
            <person name="Tiago I."/>
            <person name="Soares F."/>
            <person name="Portugal A."/>
        </authorList>
    </citation>
    <scope>NUCLEOTIDE SEQUENCE</scope>
    <source>
        <strain evidence="2">A</strain>
    </source>
</reference>